<organism evidence="7 8">
    <name type="scientific">Zalerion maritima</name>
    <dbReference type="NCBI Taxonomy" id="339359"/>
    <lineage>
        <taxon>Eukaryota</taxon>
        <taxon>Fungi</taxon>
        <taxon>Dikarya</taxon>
        <taxon>Ascomycota</taxon>
        <taxon>Pezizomycotina</taxon>
        <taxon>Sordariomycetes</taxon>
        <taxon>Lulworthiomycetidae</taxon>
        <taxon>Lulworthiales</taxon>
        <taxon>Lulworthiaceae</taxon>
        <taxon>Zalerion</taxon>
    </lineage>
</organism>
<reference evidence="7" key="1">
    <citation type="submission" date="2022-07" db="EMBL/GenBank/DDBJ databases">
        <title>Draft genome sequence of Zalerion maritima ATCC 34329, a (micro)plastics degrading marine fungus.</title>
        <authorList>
            <person name="Paco A."/>
            <person name="Goncalves M.F.M."/>
            <person name="Rocha-Santos T.A.P."/>
            <person name="Alves A."/>
        </authorList>
    </citation>
    <scope>NUCLEOTIDE SEQUENCE</scope>
    <source>
        <strain evidence="7">ATCC 34329</strain>
    </source>
</reference>
<evidence type="ECO:0000256" key="6">
    <source>
        <dbReference type="SAM" id="Phobius"/>
    </source>
</evidence>
<feature type="region of interest" description="Disordered" evidence="5">
    <location>
        <begin position="136"/>
        <end position="262"/>
    </location>
</feature>
<comment type="subcellular location">
    <subcellularLocation>
        <location evidence="1">Membrane</location>
        <topology evidence="1">Single-pass membrane protein</topology>
    </subcellularLocation>
</comment>
<protein>
    <submittedName>
        <fullName evidence="7">Uncharacterized protein</fullName>
    </submittedName>
</protein>
<keyword evidence="3 6" id="KW-1133">Transmembrane helix</keyword>
<dbReference type="EMBL" id="JAKWBI020000226">
    <property type="protein sequence ID" value="KAJ2898558.1"/>
    <property type="molecule type" value="Genomic_DNA"/>
</dbReference>
<evidence type="ECO:0000313" key="7">
    <source>
        <dbReference type="EMBL" id="KAJ2898558.1"/>
    </source>
</evidence>
<dbReference type="GO" id="GO:0071944">
    <property type="term" value="C:cell periphery"/>
    <property type="evidence" value="ECO:0007669"/>
    <property type="project" value="UniProtKB-ARBA"/>
</dbReference>
<evidence type="ECO:0000313" key="8">
    <source>
        <dbReference type="Proteomes" id="UP001201980"/>
    </source>
</evidence>
<dbReference type="Proteomes" id="UP001201980">
    <property type="component" value="Unassembled WGS sequence"/>
</dbReference>
<name>A0AAD5WQD8_9PEZI</name>
<feature type="region of interest" description="Disordered" evidence="5">
    <location>
        <begin position="326"/>
        <end position="429"/>
    </location>
</feature>
<evidence type="ECO:0000256" key="4">
    <source>
        <dbReference type="ARBA" id="ARBA00023136"/>
    </source>
</evidence>
<dbReference type="PANTHER" id="PTHR15549:SF26">
    <property type="entry name" value="AXIAL BUDDING PATTERN PROTEIN 2-RELATED"/>
    <property type="match status" value="1"/>
</dbReference>
<dbReference type="InterPro" id="IPR051694">
    <property type="entry name" value="Immunoregulatory_rcpt-like"/>
</dbReference>
<gene>
    <name evidence="7" type="ORF">MKZ38_003849</name>
</gene>
<evidence type="ECO:0000256" key="3">
    <source>
        <dbReference type="ARBA" id="ARBA00022989"/>
    </source>
</evidence>
<dbReference type="GO" id="GO:0016020">
    <property type="term" value="C:membrane"/>
    <property type="evidence" value="ECO:0007669"/>
    <property type="project" value="UniProtKB-SubCell"/>
</dbReference>
<feature type="compositionally biased region" description="Polar residues" evidence="5">
    <location>
        <begin position="328"/>
        <end position="346"/>
    </location>
</feature>
<feature type="transmembrane region" description="Helical" evidence="6">
    <location>
        <begin position="267"/>
        <end position="290"/>
    </location>
</feature>
<keyword evidence="4 6" id="KW-0472">Membrane</keyword>
<feature type="compositionally biased region" description="Gly residues" evidence="5">
    <location>
        <begin position="223"/>
        <end position="236"/>
    </location>
</feature>
<evidence type="ECO:0000256" key="5">
    <source>
        <dbReference type="SAM" id="MobiDB-lite"/>
    </source>
</evidence>
<accession>A0AAD5WQD8</accession>
<keyword evidence="2 6" id="KW-0812">Transmembrane</keyword>
<feature type="compositionally biased region" description="Low complexity" evidence="5">
    <location>
        <begin position="212"/>
        <end position="222"/>
    </location>
</feature>
<evidence type="ECO:0000256" key="2">
    <source>
        <dbReference type="ARBA" id="ARBA00022692"/>
    </source>
</evidence>
<dbReference type="AlphaFoldDB" id="A0AAD5WQD8"/>
<proteinExistence type="predicted"/>
<comment type="caution">
    <text evidence="7">The sequence shown here is derived from an EMBL/GenBank/DDBJ whole genome shotgun (WGS) entry which is preliminary data.</text>
</comment>
<evidence type="ECO:0000256" key="1">
    <source>
        <dbReference type="ARBA" id="ARBA00004167"/>
    </source>
</evidence>
<dbReference type="PANTHER" id="PTHR15549">
    <property type="entry name" value="PAIRED IMMUNOGLOBULIN-LIKE TYPE 2 RECEPTOR"/>
    <property type="match status" value="1"/>
</dbReference>
<sequence>MSDHDGTSPAGALTTVFTPPASCAEHTDGLYWISTCMMDGWASYSSAEYYSPGICPSAQTSAGTVPSDFGPPIEDSETAICSGLTLTSLESATLLFQFPVTEPFYYFCHTEDEALTPSIRWNYAVQVRWAESDLADLETDPLNPGEPAVTATDGSDDPEPTDSSSNPATTASGSASTPEETGGSNNWTDDGDGDGDGDGGGSGDSNDDGDESTVTGAATATGTAGGGGGGGGGQGADSGDNDSDGDGGQGPGSGSSDSSSDGLSTGAIIGITIAITVIVLLAVFALILFLRRRKRKRESQILSPPLPHQIGQPFMSEGAPHSPCGTPLTGNTAVATTGRNGKSSRSPIGLGLERPPRLDTASVMCSSDASPSPVAGVAELPGDSERPIRHELPARGLSAKGRPGSGLGVGRDLKEEGVIGDNHSATESV</sequence>
<feature type="compositionally biased region" description="Basic and acidic residues" evidence="5">
    <location>
        <begin position="383"/>
        <end position="393"/>
    </location>
</feature>
<keyword evidence="8" id="KW-1185">Reference proteome</keyword>
<feature type="compositionally biased region" description="Polar residues" evidence="5">
    <location>
        <begin position="161"/>
        <end position="179"/>
    </location>
</feature>